<dbReference type="InterPro" id="IPR029060">
    <property type="entry name" value="PIN-like_dom_sf"/>
</dbReference>
<name>X0XC98_9ZZZZ</name>
<organism evidence="1">
    <name type="scientific">marine sediment metagenome</name>
    <dbReference type="NCBI Taxonomy" id="412755"/>
    <lineage>
        <taxon>unclassified sequences</taxon>
        <taxon>metagenomes</taxon>
        <taxon>ecological metagenomes</taxon>
    </lineage>
</organism>
<feature type="non-terminal residue" evidence="1">
    <location>
        <position position="115"/>
    </location>
</feature>
<reference evidence="1" key="1">
    <citation type="journal article" date="2014" name="Front. Microbiol.">
        <title>High frequency of phylogenetically diverse reductive dehalogenase-homologous genes in deep subseafloor sedimentary metagenomes.</title>
        <authorList>
            <person name="Kawai M."/>
            <person name="Futagami T."/>
            <person name="Toyoda A."/>
            <person name="Takaki Y."/>
            <person name="Nishi S."/>
            <person name="Hori S."/>
            <person name="Arai W."/>
            <person name="Tsubouchi T."/>
            <person name="Morono Y."/>
            <person name="Uchiyama I."/>
            <person name="Ito T."/>
            <person name="Fujiyama A."/>
            <person name="Inagaki F."/>
            <person name="Takami H."/>
        </authorList>
    </citation>
    <scope>NUCLEOTIDE SEQUENCE</scope>
    <source>
        <strain evidence="1">Expedition CK06-06</strain>
    </source>
</reference>
<sequence>MPAYYFDSSGIAKRYATETGSGWVRSIVAEAENTTIIAEIGTVEVAAAFAKMQRRGRIAIERRDKYLRLFLRDAAKQYEVAPLNSGIIRAAINLTQEHKLRGYDAVQLATALAMN</sequence>
<dbReference type="EMBL" id="BARS01044261">
    <property type="protein sequence ID" value="GAG34293.1"/>
    <property type="molecule type" value="Genomic_DNA"/>
</dbReference>
<evidence type="ECO:0008006" key="2">
    <source>
        <dbReference type="Google" id="ProtNLM"/>
    </source>
</evidence>
<dbReference type="Gene3D" id="3.40.50.1010">
    <property type="entry name" value="5'-nuclease"/>
    <property type="match status" value="1"/>
</dbReference>
<proteinExistence type="predicted"/>
<comment type="caution">
    <text evidence="1">The sequence shown here is derived from an EMBL/GenBank/DDBJ whole genome shotgun (WGS) entry which is preliminary data.</text>
</comment>
<gene>
    <name evidence="1" type="ORF">S01H1_66904</name>
</gene>
<dbReference type="CDD" id="cd09874">
    <property type="entry name" value="PIN_MT3492-like"/>
    <property type="match status" value="1"/>
</dbReference>
<evidence type="ECO:0000313" key="1">
    <source>
        <dbReference type="EMBL" id="GAG34293.1"/>
    </source>
</evidence>
<dbReference type="SUPFAM" id="SSF88723">
    <property type="entry name" value="PIN domain-like"/>
    <property type="match status" value="1"/>
</dbReference>
<protein>
    <recommendedName>
        <fullName evidence="2">PIN domain-containing protein</fullName>
    </recommendedName>
</protein>
<dbReference type="AlphaFoldDB" id="X0XC98"/>
<accession>X0XC98</accession>